<gene>
    <name evidence="2" type="ORF">COU15_01515</name>
</gene>
<evidence type="ECO:0000313" key="2">
    <source>
        <dbReference type="EMBL" id="PIR85271.1"/>
    </source>
</evidence>
<proteinExistence type="predicted"/>
<dbReference type="AlphaFoldDB" id="A0A2H0UFW0"/>
<feature type="transmembrane region" description="Helical" evidence="1">
    <location>
        <begin position="32"/>
        <end position="54"/>
    </location>
</feature>
<sequence>MIFIKLLPLLLVTIGISTLAIILLNAGGWASLASMFLLLIPLVISFVVFLALYFNVVLRARAEGIDAS</sequence>
<keyword evidence="1" id="KW-0472">Membrane</keyword>
<accession>A0A2H0UFW0</accession>
<comment type="caution">
    <text evidence="2">The sequence shown here is derived from an EMBL/GenBank/DDBJ whole genome shotgun (WGS) entry which is preliminary data.</text>
</comment>
<evidence type="ECO:0000313" key="3">
    <source>
        <dbReference type="Proteomes" id="UP000229315"/>
    </source>
</evidence>
<dbReference type="Proteomes" id="UP000229315">
    <property type="component" value="Unassembled WGS sequence"/>
</dbReference>
<name>A0A2H0UFW0_9BACT</name>
<protein>
    <submittedName>
        <fullName evidence="2">Uncharacterized protein</fullName>
    </submittedName>
</protein>
<organism evidence="2 3">
    <name type="scientific">Candidatus Kaiserbacteria bacterium CG10_big_fil_rev_8_21_14_0_10_45_20</name>
    <dbReference type="NCBI Taxonomy" id="1974607"/>
    <lineage>
        <taxon>Bacteria</taxon>
        <taxon>Candidatus Kaiseribacteriota</taxon>
    </lineage>
</organism>
<keyword evidence="1" id="KW-1133">Transmembrane helix</keyword>
<feature type="transmembrane region" description="Helical" evidence="1">
    <location>
        <begin position="7"/>
        <end position="26"/>
    </location>
</feature>
<evidence type="ECO:0000256" key="1">
    <source>
        <dbReference type="SAM" id="Phobius"/>
    </source>
</evidence>
<dbReference type="EMBL" id="PFBH01000009">
    <property type="protein sequence ID" value="PIR85271.1"/>
    <property type="molecule type" value="Genomic_DNA"/>
</dbReference>
<keyword evidence="1" id="KW-0812">Transmembrane</keyword>
<reference evidence="3" key="1">
    <citation type="submission" date="2017-09" db="EMBL/GenBank/DDBJ databases">
        <title>Depth-based differentiation of microbial function through sediment-hosted aquifers and enrichment of novel symbionts in the deep terrestrial subsurface.</title>
        <authorList>
            <person name="Probst A.J."/>
            <person name="Ladd B."/>
            <person name="Jarett J.K."/>
            <person name="Geller-Mcgrath D.E."/>
            <person name="Sieber C.M.K."/>
            <person name="Emerson J.B."/>
            <person name="Anantharaman K."/>
            <person name="Thomas B.C."/>
            <person name="Malmstrom R."/>
            <person name="Stieglmeier M."/>
            <person name="Klingl A."/>
            <person name="Woyke T."/>
            <person name="Ryan C.M."/>
            <person name="Banfield J.F."/>
        </authorList>
    </citation>
    <scope>NUCLEOTIDE SEQUENCE [LARGE SCALE GENOMIC DNA]</scope>
</reference>